<proteinExistence type="inferred from homology"/>
<feature type="signal peptide" evidence="11">
    <location>
        <begin position="1"/>
        <end position="18"/>
    </location>
</feature>
<organism evidence="13 14">
    <name type="scientific">Salvia divinorum</name>
    <name type="common">Maria pastora</name>
    <name type="synonym">Diviner's sage</name>
    <dbReference type="NCBI Taxonomy" id="28513"/>
    <lineage>
        <taxon>Eukaryota</taxon>
        <taxon>Viridiplantae</taxon>
        <taxon>Streptophyta</taxon>
        <taxon>Embryophyta</taxon>
        <taxon>Tracheophyta</taxon>
        <taxon>Spermatophyta</taxon>
        <taxon>Magnoliopsida</taxon>
        <taxon>eudicotyledons</taxon>
        <taxon>Gunneridae</taxon>
        <taxon>Pentapetalae</taxon>
        <taxon>asterids</taxon>
        <taxon>lamiids</taxon>
        <taxon>Lamiales</taxon>
        <taxon>Lamiaceae</taxon>
        <taxon>Nepetoideae</taxon>
        <taxon>Mentheae</taxon>
        <taxon>Salviinae</taxon>
        <taxon>Salvia</taxon>
        <taxon>Salvia subgen. Calosphace</taxon>
    </lineage>
</organism>
<dbReference type="AlphaFoldDB" id="A0ABD1GQP4"/>
<dbReference type="PRINTS" id="PR00792">
    <property type="entry name" value="PEPSIN"/>
</dbReference>
<evidence type="ECO:0000256" key="4">
    <source>
        <dbReference type="ARBA" id="ARBA00022670"/>
    </source>
</evidence>
<feature type="domain" description="Peptidase A1" evidence="12">
    <location>
        <begin position="84"/>
        <end position="418"/>
    </location>
</feature>
<evidence type="ECO:0000256" key="2">
    <source>
        <dbReference type="ARBA" id="ARBA00007447"/>
    </source>
</evidence>
<comment type="subcellular location">
    <subcellularLocation>
        <location evidence="1">Secreted</location>
    </subcellularLocation>
</comment>
<dbReference type="EMBL" id="JBEAFC010000008">
    <property type="protein sequence ID" value="KAL1546445.1"/>
    <property type="molecule type" value="Genomic_DNA"/>
</dbReference>
<keyword evidence="3" id="KW-0964">Secreted</keyword>
<evidence type="ECO:0000256" key="6">
    <source>
        <dbReference type="ARBA" id="ARBA00022750"/>
    </source>
</evidence>
<reference evidence="13 14" key="1">
    <citation type="submission" date="2024-06" db="EMBL/GenBank/DDBJ databases">
        <title>A chromosome level genome sequence of Diviner's sage (Salvia divinorum).</title>
        <authorList>
            <person name="Ford S.A."/>
            <person name="Ro D.-K."/>
            <person name="Ness R.W."/>
            <person name="Phillips M.A."/>
        </authorList>
    </citation>
    <scope>NUCLEOTIDE SEQUENCE [LARGE SCALE GENOMIC DNA]</scope>
    <source>
        <strain evidence="13">SAF-2024a</strain>
        <tissue evidence="13">Leaf</tissue>
    </source>
</reference>
<keyword evidence="14" id="KW-1185">Reference proteome</keyword>
<dbReference type="InterPro" id="IPR032799">
    <property type="entry name" value="TAXi_C"/>
</dbReference>
<evidence type="ECO:0000256" key="1">
    <source>
        <dbReference type="ARBA" id="ARBA00004613"/>
    </source>
</evidence>
<dbReference type="PANTHER" id="PTHR47967:SF128">
    <property type="entry name" value="ASPARTIC PROTEINASE CDR1-LIKE"/>
    <property type="match status" value="1"/>
</dbReference>
<keyword evidence="4 10" id="KW-0645">Protease</keyword>
<comment type="similarity">
    <text evidence="2 10">Belongs to the peptidase A1 family.</text>
</comment>
<evidence type="ECO:0000313" key="13">
    <source>
        <dbReference type="EMBL" id="KAL1546445.1"/>
    </source>
</evidence>
<evidence type="ECO:0000256" key="9">
    <source>
        <dbReference type="PIRSR" id="PIRSR601461-1"/>
    </source>
</evidence>
<dbReference type="FunFam" id="2.40.70.10:FF:000050">
    <property type="entry name" value="Aspartic proteinase CDR1"/>
    <property type="match status" value="1"/>
</dbReference>
<evidence type="ECO:0000256" key="3">
    <source>
        <dbReference type="ARBA" id="ARBA00022525"/>
    </source>
</evidence>
<dbReference type="InterPro" id="IPR032861">
    <property type="entry name" value="TAXi_N"/>
</dbReference>
<dbReference type="InterPro" id="IPR001461">
    <property type="entry name" value="Aspartic_peptidase_A1"/>
</dbReference>
<dbReference type="PANTHER" id="PTHR47967">
    <property type="entry name" value="OS07G0603500 PROTEIN-RELATED"/>
    <property type="match status" value="1"/>
</dbReference>
<evidence type="ECO:0000256" key="7">
    <source>
        <dbReference type="ARBA" id="ARBA00022801"/>
    </source>
</evidence>
<dbReference type="InterPro" id="IPR033121">
    <property type="entry name" value="PEPTIDASE_A1"/>
</dbReference>
<sequence>MAALIYSLLLSSIYFTLSCSATSNNGGFTIDLLHRDPPYGEARFRSIRSAIDRSFSRKSSLLSKISNTEIDSVDATVTGAGGEYVMKYLIGTPPVEQLGIADTGSDLLWTQCLPCRQCYKQNSPLFNPSKSRSYRPVSCYSEQCQFPSCDEGNSCQYEVLYGDRSHTTGGLATETLSFGGKIAFPKVVFGCGHDNDGTFSEAESGIVGLGGGSDSIVKQLRSTTGGRFSYCLTLLNANVSSKISFGSNAVVAGPDVVSTPLVKKAPDTFYYLTLEGISVGEKRTDLASSKAGIRPAVEEGNIIIDSGTTLTLVPQEIYQGVEAALDAVITGEKVTDPQGTLGLCYRVSGGQGIESPPVTVHFKGADLVVEAVSLFVEVEEGISCLTLVAAQDLAIYGNLFQMNYHIGYDLVKGQVSFQKTDCAMLK</sequence>
<keyword evidence="8" id="KW-0325">Glycoprotein</keyword>
<keyword evidence="6 10" id="KW-0064">Aspartyl protease</keyword>
<dbReference type="Proteomes" id="UP001567538">
    <property type="component" value="Unassembled WGS sequence"/>
</dbReference>
<accession>A0ABD1GQP4</accession>
<evidence type="ECO:0000313" key="14">
    <source>
        <dbReference type="Proteomes" id="UP001567538"/>
    </source>
</evidence>
<dbReference type="Pfam" id="PF14541">
    <property type="entry name" value="TAXi_C"/>
    <property type="match status" value="1"/>
</dbReference>
<protein>
    <submittedName>
        <fullName evidence="13">Aspartic proteinase CDR1-like</fullName>
    </submittedName>
</protein>
<dbReference type="PROSITE" id="PS51767">
    <property type="entry name" value="PEPTIDASE_A1"/>
    <property type="match status" value="1"/>
</dbReference>
<evidence type="ECO:0000256" key="11">
    <source>
        <dbReference type="SAM" id="SignalP"/>
    </source>
</evidence>
<keyword evidence="7 10" id="KW-0378">Hydrolase</keyword>
<name>A0ABD1GQP4_SALDI</name>
<feature type="chain" id="PRO_5044787009" evidence="11">
    <location>
        <begin position="19"/>
        <end position="426"/>
    </location>
</feature>
<feature type="active site" evidence="9">
    <location>
        <position position="102"/>
    </location>
</feature>
<dbReference type="PROSITE" id="PS00141">
    <property type="entry name" value="ASP_PROTEASE"/>
    <property type="match status" value="1"/>
</dbReference>
<evidence type="ECO:0000256" key="5">
    <source>
        <dbReference type="ARBA" id="ARBA00022729"/>
    </source>
</evidence>
<evidence type="ECO:0000259" key="12">
    <source>
        <dbReference type="PROSITE" id="PS51767"/>
    </source>
</evidence>
<evidence type="ECO:0000256" key="8">
    <source>
        <dbReference type="ARBA" id="ARBA00023180"/>
    </source>
</evidence>
<comment type="caution">
    <text evidence="13">The sequence shown here is derived from an EMBL/GenBank/DDBJ whole genome shotgun (WGS) entry which is preliminary data.</text>
</comment>
<dbReference type="SUPFAM" id="SSF50630">
    <property type="entry name" value="Acid proteases"/>
    <property type="match status" value="1"/>
</dbReference>
<dbReference type="InterPro" id="IPR001969">
    <property type="entry name" value="Aspartic_peptidase_AS"/>
</dbReference>
<dbReference type="CDD" id="cd05476">
    <property type="entry name" value="pepsin_A_like_plant"/>
    <property type="match status" value="1"/>
</dbReference>
<keyword evidence="5 11" id="KW-0732">Signal</keyword>
<dbReference type="InterPro" id="IPR021109">
    <property type="entry name" value="Peptidase_aspartic_dom_sf"/>
</dbReference>
<dbReference type="FunFam" id="2.40.70.10:FF:000016">
    <property type="entry name" value="Probable aspartic protease At2g35615"/>
    <property type="match status" value="1"/>
</dbReference>
<dbReference type="GO" id="GO:0006508">
    <property type="term" value="P:proteolysis"/>
    <property type="evidence" value="ECO:0007669"/>
    <property type="project" value="UniProtKB-KW"/>
</dbReference>
<dbReference type="Gene3D" id="2.40.70.10">
    <property type="entry name" value="Acid Proteases"/>
    <property type="match status" value="2"/>
</dbReference>
<dbReference type="Pfam" id="PF14543">
    <property type="entry name" value="TAXi_N"/>
    <property type="match status" value="1"/>
</dbReference>
<feature type="active site" evidence="9">
    <location>
        <position position="305"/>
    </location>
</feature>
<dbReference type="GO" id="GO:0004190">
    <property type="term" value="F:aspartic-type endopeptidase activity"/>
    <property type="evidence" value="ECO:0007669"/>
    <property type="project" value="UniProtKB-KW"/>
</dbReference>
<dbReference type="GO" id="GO:0005576">
    <property type="term" value="C:extracellular region"/>
    <property type="evidence" value="ECO:0007669"/>
    <property type="project" value="UniProtKB-SubCell"/>
</dbReference>
<dbReference type="InterPro" id="IPR051708">
    <property type="entry name" value="Plant_Aspart_Prot_A1"/>
</dbReference>
<evidence type="ECO:0000256" key="10">
    <source>
        <dbReference type="RuleBase" id="RU000454"/>
    </source>
</evidence>
<dbReference type="InterPro" id="IPR034161">
    <property type="entry name" value="Pepsin-like_plant"/>
</dbReference>
<gene>
    <name evidence="13" type="ORF">AAHA92_23042</name>
</gene>